<evidence type="ECO:0000313" key="4">
    <source>
        <dbReference type="EMBL" id="KAF6726763.1"/>
    </source>
</evidence>
<gene>
    <name evidence="4" type="ORF">FQA47_002074</name>
</gene>
<feature type="compositionally biased region" description="Basic and acidic residues" evidence="2">
    <location>
        <begin position="1218"/>
        <end position="1230"/>
    </location>
</feature>
<dbReference type="InterPro" id="IPR032771">
    <property type="entry name" value="DUF4527"/>
</dbReference>
<feature type="compositionally biased region" description="Low complexity" evidence="2">
    <location>
        <begin position="1285"/>
        <end position="1301"/>
    </location>
</feature>
<evidence type="ECO:0000259" key="3">
    <source>
        <dbReference type="Pfam" id="PF25523"/>
    </source>
</evidence>
<organism evidence="4 5">
    <name type="scientific">Oryzias melastigma</name>
    <name type="common">Marine medaka</name>
    <dbReference type="NCBI Taxonomy" id="30732"/>
    <lineage>
        <taxon>Eukaryota</taxon>
        <taxon>Metazoa</taxon>
        <taxon>Chordata</taxon>
        <taxon>Craniata</taxon>
        <taxon>Vertebrata</taxon>
        <taxon>Euteleostomi</taxon>
        <taxon>Actinopterygii</taxon>
        <taxon>Neopterygii</taxon>
        <taxon>Teleostei</taxon>
        <taxon>Neoteleostei</taxon>
        <taxon>Acanthomorphata</taxon>
        <taxon>Ovalentaria</taxon>
        <taxon>Atherinomorphae</taxon>
        <taxon>Beloniformes</taxon>
        <taxon>Adrianichthyidae</taxon>
        <taxon>Oryziinae</taxon>
        <taxon>Oryzias</taxon>
    </lineage>
</organism>
<feature type="compositionally biased region" description="Basic and acidic residues" evidence="2">
    <location>
        <begin position="1269"/>
        <end position="1279"/>
    </location>
</feature>
<feature type="domain" description="RIMS-binding protein 1/2/3 Fn3" evidence="3">
    <location>
        <begin position="1524"/>
        <end position="1618"/>
    </location>
</feature>
<name>A0A834C7I6_ORYME</name>
<proteinExistence type="predicted"/>
<accession>A0A834C7I6</accession>
<feature type="region of interest" description="Disordered" evidence="2">
    <location>
        <begin position="1319"/>
        <end position="1365"/>
    </location>
</feature>
<sequence length="1625" mass="183570">MQHCQRLDQRLHSLSEEIRNMSEEKERGEQVWRERLQRCQRQLKAKEEEMSRQSQYFENFKTQLHHKLSSYRDREQSLLKRIYSLEKQLLDMTVSAATGMATMKGVRITAGPEKQSEDQDRLPTMRGEGEGEEQKKEDSRTYFLPSVSSDRSKSPEGDIESKEAQGSLNDSRLQAFIFSLQEDLRALLEREEAGMTERRVLMEQLQEAQEKNQLLACKMEEMNSETDQLRLSEKSLMDEVEVFREENQRLLQMLKEAADQTHLPSSSDSESTRLSLGANWPHSSHNVSRASSNMEIASLKNSGEVQPAADDRRLQPNITAVPPIDHQGAAEYKQNEKDFSLPAKWNNLPKYKAPVLFQPFFNKSKCHLHSLPFTAETFGDFKRGDVEESLSEESDALRRAFQSLGFDDDLQQQCEHLNMVLQHRKEQMKVVTLENAELKSHLRKPRCEEQTASHLQSSREKSTSVSSCNGINTQQSPQKDFSFDLDQDDLIQALNQENRALATRIQELLAHIELKNEEIQKEQIQLREKISKLEENGVRLELEKQEQSSLILELTRKTEDDLNTILELQQKLSEAGDGKEESASDAVRCQNDHSSPMSAHLLQNSQEEDADRLVTSMLSKKETQFIQETNCLTKAPLENHFSFQNNSNGVHVGLLTAKVTQLTDLVQNLKKEQEELTGNLNDLREQQSQVSLSVRTQTEEKQQLTRTIWTLKEERDRLVEALNNLKQEKEKLTKLVCVLKEERDQVQRSTNALKEEKEQLTESTIDLERHKEAITELISSKKEEEDKIIQMLQDLQKERDQLSQAVLYLKQQKDELGRFIPKISKIETKEVLISCSKEEKQTLQINTESREKIKKVHPLFSETEENQKKLLSSVSAGGIKMAAAGTDVDAVPKCETRDDRETLIQEKNDLIREITAAEAKLKNSQEELDRCRSEIERLCSELCQSEARRSEGERREAEQMMRLTHAASKMEDTTRDNENLSTQVKELQVKLSILLREKTEALFLRAQAEEQHRVLAAQLKAKTVALEELNSEFIELKQGQSNRDDLSTALVSLRSTYQDIRAKYDKLLKSKSLTDLDVVPLKAKLSSLVLKCQERNGLLLQMMRAMQRRGCMDPTIAQQVEHLLSDVALQDYSAAFTTTNHLQKEDCSRRFTQEFITSFKGSPHQTCPSGSSSVCSEENKDQYAEKEQQSSICVDEASTNPQTCRDSAADVAKTQKKNSPDHSPPVRERASVQGSPALTLDTNNYKVFTATELVHVGSRPVKLEFNHVDMKEKSSLDPGRRKKSSQSPSSPTSSIGSSRRLSSPEKILNMHEELQRTLMSSFQSSECRGREQHPSRSLSPSNTADHNSSSSPSLPAPLSPFKSFSKSDASNQSATLFTAVSSRSANFSPTHHLKSTFSKTCAPSSSYNYSPASCKGVTTSPKQTKKIPPLPDLFTNPQAASPPLSALSCNGIDPKITPTDIPAPCTTNASRFNISSMTSRIYDAPAALTSTESPMKSPYSSPESFLKPARRFPGALKESSRSKPEAPAEVRSVEVIKTVGQSSLLIGWERPALDELGCSNGTFVYGYRVFVNGDFHKSVMSSACTKCILENIDLTAPVHINLQTLGSNGLRSDSVHITYRTSEHD</sequence>
<dbReference type="PANTHER" id="PTHR36866:SF1">
    <property type="entry name" value="GENE 1043-RELATED"/>
    <property type="match status" value="1"/>
</dbReference>
<feature type="compositionally biased region" description="Low complexity" evidence="2">
    <location>
        <begin position="263"/>
        <end position="276"/>
    </location>
</feature>
<evidence type="ECO:0000313" key="5">
    <source>
        <dbReference type="Proteomes" id="UP000646548"/>
    </source>
</evidence>
<dbReference type="OrthoDB" id="4158657at2759"/>
<feature type="coiled-coil region" evidence="1">
    <location>
        <begin position="900"/>
        <end position="941"/>
    </location>
</feature>
<feature type="coiled-coil region" evidence="1">
    <location>
        <begin position="491"/>
        <end position="543"/>
    </location>
</feature>
<feature type="compositionally biased region" description="Basic and acidic residues" evidence="2">
    <location>
        <begin position="1177"/>
        <end position="1188"/>
    </location>
</feature>
<feature type="coiled-coil region" evidence="1">
    <location>
        <begin position="970"/>
        <end position="997"/>
    </location>
</feature>
<feature type="region of interest" description="Disordered" evidence="2">
    <location>
        <begin position="1269"/>
        <end position="1303"/>
    </location>
</feature>
<dbReference type="Pfam" id="PF15030">
    <property type="entry name" value="DUF4527"/>
    <property type="match status" value="1"/>
</dbReference>
<feature type="region of interest" description="Disordered" evidence="2">
    <location>
        <begin position="444"/>
        <end position="479"/>
    </location>
</feature>
<evidence type="ECO:0000256" key="1">
    <source>
        <dbReference type="SAM" id="Coils"/>
    </source>
</evidence>
<feature type="compositionally biased region" description="Polar residues" evidence="2">
    <location>
        <begin position="1335"/>
        <end position="1347"/>
    </location>
</feature>
<dbReference type="Gene3D" id="2.60.40.10">
    <property type="entry name" value="Immunoglobulins"/>
    <property type="match status" value="1"/>
</dbReference>
<feature type="region of interest" description="Disordered" evidence="2">
    <location>
        <begin position="1161"/>
        <end position="1237"/>
    </location>
</feature>
<feature type="compositionally biased region" description="Polar residues" evidence="2">
    <location>
        <begin position="463"/>
        <end position="479"/>
    </location>
</feature>
<reference evidence="4" key="1">
    <citation type="journal article" name="BMC Genomics">
        <title>Long-read sequencing and de novo genome assembly of marine medaka (Oryzias melastigma).</title>
        <authorList>
            <person name="Liang P."/>
            <person name="Saqib H.S.A."/>
            <person name="Ni X."/>
            <person name="Shen Y."/>
        </authorList>
    </citation>
    <scope>NUCLEOTIDE SEQUENCE</scope>
    <source>
        <strain evidence="4">Bigg-433</strain>
    </source>
</reference>
<feature type="compositionally biased region" description="Basic and acidic residues" evidence="2">
    <location>
        <begin position="444"/>
        <end position="462"/>
    </location>
</feature>
<feature type="region of interest" description="Disordered" evidence="2">
    <location>
        <begin position="106"/>
        <end position="167"/>
    </location>
</feature>
<feature type="compositionally biased region" description="Polar residues" evidence="2">
    <location>
        <begin position="1189"/>
        <end position="1205"/>
    </location>
</feature>
<dbReference type="Proteomes" id="UP000646548">
    <property type="component" value="Unassembled WGS sequence"/>
</dbReference>
<protein>
    <recommendedName>
        <fullName evidence="3">RIMS-binding protein 1/2/3 Fn3 domain-containing protein</fullName>
    </recommendedName>
</protein>
<dbReference type="InterPro" id="IPR013783">
    <property type="entry name" value="Ig-like_fold"/>
</dbReference>
<keyword evidence="1" id="KW-0175">Coiled coil</keyword>
<feature type="compositionally biased region" description="Polar residues" evidence="2">
    <location>
        <begin position="1161"/>
        <end position="1176"/>
    </location>
</feature>
<feature type="region of interest" description="Disordered" evidence="2">
    <location>
        <begin position="258"/>
        <end position="287"/>
    </location>
</feature>
<dbReference type="PANTHER" id="PTHR36866">
    <property type="entry name" value="CHROMOSOME 4 OPEN READING FRAME 50"/>
    <property type="match status" value="1"/>
</dbReference>
<feature type="coiled-coil region" evidence="1">
    <location>
        <begin position="659"/>
        <end position="812"/>
    </location>
</feature>
<feature type="coiled-coil region" evidence="1">
    <location>
        <begin position="4"/>
        <end position="56"/>
    </location>
</feature>
<dbReference type="EMBL" id="WKFB01000321">
    <property type="protein sequence ID" value="KAF6726763.1"/>
    <property type="molecule type" value="Genomic_DNA"/>
</dbReference>
<dbReference type="InterPro" id="IPR057884">
    <property type="entry name" value="FN3_RIM-BP1/2/3"/>
</dbReference>
<evidence type="ECO:0000256" key="2">
    <source>
        <dbReference type="SAM" id="MobiDB-lite"/>
    </source>
</evidence>
<comment type="caution">
    <text evidence="4">The sequence shown here is derived from an EMBL/GenBank/DDBJ whole genome shotgun (WGS) entry which is preliminary data.</text>
</comment>
<feature type="compositionally biased region" description="Basic and acidic residues" evidence="2">
    <location>
        <begin position="150"/>
        <end position="163"/>
    </location>
</feature>
<dbReference type="Pfam" id="PF25523">
    <property type="entry name" value="Ig_RIMBP2"/>
    <property type="match status" value="1"/>
</dbReference>
<feature type="compositionally biased region" description="Basic and acidic residues" evidence="2">
    <location>
        <begin position="114"/>
        <end position="140"/>
    </location>
</feature>